<name>A0A8T2NXU6_9TELE</name>
<proteinExistence type="predicted"/>
<gene>
    <name evidence="6" type="ORF">JZ751_009688</name>
</gene>
<dbReference type="GO" id="GO:0000976">
    <property type="term" value="F:transcription cis-regulatory region binding"/>
    <property type="evidence" value="ECO:0007669"/>
    <property type="project" value="TreeGrafter"/>
</dbReference>
<keyword evidence="7" id="KW-1185">Reference proteome</keyword>
<keyword evidence="3" id="KW-0238">DNA-binding</keyword>
<sequence>MKPSVRSLVAASTDVIHQSVYDLIHTEDRAEFQRQLHWSLNPNLSPETGQESPGKTNLNITQHESSWETKQVDPVNPRLPLFIVFAAPAFTGLLLAQQGGAESLRSTPASTRAQRSQAFAFFHVRRPRTAPNRANPALACPDHHGSQLVSAGHGRSNVHSLHCGQASPHRVVGTLRLMEHLSTVQLSCWTRVKRGGSKLVPRIAA</sequence>
<accession>A0A8T2NXU6</accession>
<evidence type="ECO:0000256" key="1">
    <source>
        <dbReference type="ARBA" id="ARBA00004123"/>
    </source>
</evidence>
<evidence type="ECO:0000256" key="5">
    <source>
        <dbReference type="ARBA" id="ARBA00023242"/>
    </source>
</evidence>
<dbReference type="Proteomes" id="UP000824540">
    <property type="component" value="Unassembled WGS sequence"/>
</dbReference>
<dbReference type="GO" id="GO:0005634">
    <property type="term" value="C:nucleus"/>
    <property type="evidence" value="ECO:0007669"/>
    <property type="project" value="UniProtKB-SubCell"/>
</dbReference>
<dbReference type="GO" id="GO:0006805">
    <property type="term" value="P:xenobiotic metabolic process"/>
    <property type="evidence" value="ECO:0007669"/>
    <property type="project" value="InterPro"/>
</dbReference>
<dbReference type="InterPro" id="IPR000014">
    <property type="entry name" value="PAS"/>
</dbReference>
<comment type="subcellular location">
    <subcellularLocation>
        <location evidence="1">Nucleus</location>
    </subcellularLocation>
</comment>
<dbReference type="AlphaFoldDB" id="A0A8T2NXU6"/>
<dbReference type="CDD" id="cd00130">
    <property type="entry name" value="PAS"/>
    <property type="match status" value="1"/>
</dbReference>
<evidence type="ECO:0000256" key="4">
    <source>
        <dbReference type="ARBA" id="ARBA00023163"/>
    </source>
</evidence>
<dbReference type="PANTHER" id="PTHR10649">
    <property type="entry name" value="ARYL HYDROCARBON RECEPTOR"/>
    <property type="match status" value="1"/>
</dbReference>
<dbReference type="EMBL" id="JAFBMS010000018">
    <property type="protein sequence ID" value="KAG9345145.1"/>
    <property type="molecule type" value="Genomic_DNA"/>
</dbReference>
<dbReference type="GO" id="GO:0004879">
    <property type="term" value="F:nuclear receptor activity"/>
    <property type="evidence" value="ECO:0007669"/>
    <property type="project" value="TreeGrafter"/>
</dbReference>
<organism evidence="6 7">
    <name type="scientific">Albula glossodonta</name>
    <name type="common">roundjaw bonefish</name>
    <dbReference type="NCBI Taxonomy" id="121402"/>
    <lineage>
        <taxon>Eukaryota</taxon>
        <taxon>Metazoa</taxon>
        <taxon>Chordata</taxon>
        <taxon>Craniata</taxon>
        <taxon>Vertebrata</taxon>
        <taxon>Euteleostomi</taxon>
        <taxon>Actinopterygii</taxon>
        <taxon>Neopterygii</taxon>
        <taxon>Teleostei</taxon>
        <taxon>Albuliformes</taxon>
        <taxon>Albulidae</taxon>
        <taxon>Albula</taxon>
    </lineage>
</organism>
<evidence type="ECO:0008006" key="8">
    <source>
        <dbReference type="Google" id="ProtNLM"/>
    </source>
</evidence>
<reference evidence="6" key="1">
    <citation type="thesis" date="2021" institute="BYU ScholarsArchive" country="Provo, UT, USA">
        <title>Applications of and Algorithms for Genome Assembly and Genomic Analyses with an Emphasis on Marine Teleosts.</title>
        <authorList>
            <person name="Pickett B.D."/>
        </authorList>
    </citation>
    <scope>NUCLEOTIDE SEQUENCE</scope>
    <source>
        <strain evidence="6">HI-2016</strain>
    </source>
</reference>
<dbReference type="InterPro" id="IPR039091">
    <property type="entry name" value="AHR/AHRR"/>
</dbReference>
<dbReference type="GO" id="GO:0034751">
    <property type="term" value="C:aryl hydrocarbon receptor complex"/>
    <property type="evidence" value="ECO:0007669"/>
    <property type="project" value="TreeGrafter"/>
</dbReference>
<dbReference type="PANTHER" id="PTHR10649:SF3">
    <property type="entry name" value="ARYL HYDROCARBON RECEPTOR REPRESSOR"/>
    <property type="match status" value="1"/>
</dbReference>
<keyword evidence="2" id="KW-0805">Transcription regulation</keyword>
<dbReference type="OrthoDB" id="6099906at2759"/>
<dbReference type="Gene3D" id="3.30.450.20">
    <property type="entry name" value="PAS domain"/>
    <property type="match status" value="1"/>
</dbReference>
<comment type="caution">
    <text evidence="6">The sequence shown here is derived from an EMBL/GenBank/DDBJ whole genome shotgun (WGS) entry which is preliminary data.</text>
</comment>
<evidence type="ECO:0000256" key="2">
    <source>
        <dbReference type="ARBA" id="ARBA00023015"/>
    </source>
</evidence>
<evidence type="ECO:0000313" key="7">
    <source>
        <dbReference type="Proteomes" id="UP000824540"/>
    </source>
</evidence>
<evidence type="ECO:0000313" key="6">
    <source>
        <dbReference type="EMBL" id="KAG9345145.1"/>
    </source>
</evidence>
<protein>
    <recommendedName>
        <fullName evidence="8">PAS domain-containing protein</fullName>
    </recommendedName>
</protein>
<evidence type="ECO:0000256" key="3">
    <source>
        <dbReference type="ARBA" id="ARBA00023125"/>
    </source>
</evidence>
<keyword evidence="5" id="KW-0539">Nucleus</keyword>
<keyword evidence="4" id="KW-0804">Transcription</keyword>